<dbReference type="EMBL" id="CP002770">
    <property type="protein sequence ID" value="AEG14428.1"/>
    <property type="molecule type" value="Genomic_DNA"/>
</dbReference>
<dbReference type="KEGG" id="dku:Desku_0828"/>
<gene>
    <name evidence="1" type="ordered locus">Desku_0828</name>
</gene>
<protein>
    <submittedName>
        <fullName evidence="1">Uncharacterized protein</fullName>
    </submittedName>
</protein>
<dbReference type="RefSeq" id="WP_013821943.1">
    <property type="nucleotide sequence ID" value="NC_015573.1"/>
</dbReference>
<dbReference type="AlphaFoldDB" id="A0AAU8Q1A8"/>
<proteinExistence type="predicted"/>
<keyword evidence="2" id="KW-1185">Reference proteome</keyword>
<accession>A0AAU8Q1A8</accession>
<dbReference type="Proteomes" id="UP000009229">
    <property type="component" value="Chromosome"/>
</dbReference>
<sequence>MDARDQILNLVFDVFVEEASRVKTLIKSGSISPDEFKVFVDFTSLVLDLYGLLCRK</sequence>
<reference evidence="2" key="1">
    <citation type="submission" date="2011-05" db="EMBL/GenBank/DDBJ databases">
        <title>Complete sequence of Desulfotomaculum kuznetsovii DSM 6115.</title>
        <authorList>
            <person name="Lucas S."/>
            <person name="Han J."/>
            <person name="Lapidus A."/>
            <person name="Cheng J.-F."/>
            <person name="Goodwin L."/>
            <person name="Pitluck S."/>
            <person name="Peters L."/>
            <person name="Mikhailova N."/>
            <person name="Lu M."/>
            <person name="Saunders E."/>
            <person name="Han C."/>
            <person name="Tapia R."/>
            <person name="Land M."/>
            <person name="Hauser L."/>
            <person name="Kyrpides N."/>
            <person name="Ivanova N."/>
            <person name="Pagani I."/>
            <person name="Nazina T."/>
            <person name="Ivanova A."/>
            <person name="Parshina S."/>
            <person name="Kuever J."/>
            <person name="Muyzer G."/>
            <person name="Plugge C."/>
            <person name="Stams A."/>
            <person name="Woyke T."/>
        </authorList>
    </citation>
    <scope>NUCLEOTIDE SEQUENCE [LARGE SCALE GENOMIC DNA]</scope>
    <source>
        <strain evidence="2">DSM 6115 / VKM B-1805 / 17</strain>
    </source>
</reference>
<name>A0AAU8Q1A8_DESK7</name>
<organism evidence="1 2">
    <name type="scientific">Desulfofundulus kuznetsovii (strain DSM 6115 / VKM B-1805 / 17)</name>
    <name type="common">Desulfotomaculum kuznetsovii</name>
    <dbReference type="NCBI Taxonomy" id="760568"/>
    <lineage>
        <taxon>Bacteria</taxon>
        <taxon>Bacillati</taxon>
        <taxon>Bacillota</taxon>
        <taxon>Clostridia</taxon>
        <taxon>Eubacteriales</taxon>
        <taxon>Peptococcaceae</taxon>
        <taxon>Desulfofundulus</taxon>
    </lineage>
</organism>
<evidence type="ECO:0000313" key="2">
    <source>
        <dbReference type="Proteomes" id="UP000009229"/>
    </source>
</evidence>
<evidence type="ECO:0000313" key="1">
    <source>
        <dbReference type="EMBL" id="AEG14428.1"/>
    </source>
</evidence>